<evidence type="ECO:0000256" key="6">
    <source>
        <dbReference type="SAM" id="MobiDB-lite"/>
    </source>
</evidence>
<dbReference type="GO" id="GO:0003677">
    <property type="term" value="F:DNA binding"/>
    <property type="evidence" value="ECO:0007669"/>
    <property type="project" value="UniProtKB-KW"/>
</dbReference>
<dbReference type="Proteomes" id="UP001152607">
    <property type="component" value="Unassembled WGS sequence"/>
</dbReference>
<dbReference type="PROSITE" id="PS50048">
    <property type="entry name" value="ZN2_CY6_FUNGAL_2"/>
    <property type="match status" value="1"/>
</dbReference>
<evidence type="ECO:0000313" key="9">
    <source>
        <dbReference type="Proteomes" id="UP001152607"/>
    </source>
</evidence>
<keyword evidence="1" id="KW-0479">Metal-binding</keyword>
<feature type="compositionally biased region" description="Polar residues" evidence="6">
    <location>
        <begin position="99"/>
        <end position="114"/>
    </location>
</feature>
<dbReference type="InterPro" id="IPR050675">
    <property type="entry name" value="OAF3"/>
</dbReference>
<organism evidence="8 9">
    <name type="scientific">Periconia digitata</name>
    <dbReference type="NCBI Taxonomy" id="1303443"/>
    <lineage>
        <taxon>Eukaryota</taxon>
        <taxon>Fungi</taxon>
        <taxon>Dikarya</taxon>
        <taxon>Ascomycota</taxon>
        <taxon>Pezizomycotina</taxon>
        <taxon>Dothideomycetes</taxon>
        <taxon>Pleosporomycetidae</taxon>
        <taxon>Pleosporales</taxon>
        <taxon>Massarineae</taxon>
        <taxon>Periconiaceae</taxon>
        <taxon>Periconia</taxon>
    </lineage>
</organism>
<dbReference type="EMBL" id="CAOQHR010000004">
    <property type="protein sequence ID" value="CAI6334303.1"/>
    <property type="molecule type" value="Genomic_DNA"/>
</dbReference>
<dbReference type="GO" id="GO:0008270">
    <property type="term" value="F:zinc ion binding"/>
    <property type="evidence" value="ECO:0007669"/>
    <property type="project" value="InterPro"/>
</dbReference>
<dbReference type="GO" id="GO:0000981">
    <property type="term" value="F:DNA-binding transcription factor activity, RNA polymerase II-specific"/>
    <property type="evidence" value="ECO:0007669"/>
    <property type="project" value="InterPro"/>
</dbReference>
<dbReference type="PANTHER" id="PTHR31069">
    <property type="entry name" value="OLEATE-ACTIVATED TRANSCRIPTION FACTOR 1-RELATED"/>
    <property type="match status" value="1"/>
</dbReference>
<evidence type="ECO:0000256" key="3">
    <source>
        <dbReference type="ARBA" id="ARBA00023125"/>
    </source>
</evidence>
<dbReference type="AlphaFoldDB" id="A0A9W4UHB2"/>
<sequence length="426" mass="46842">MMIVNEKRSHQPKPPKLRSACNPCNAAKVKCSGELTGCTRCQDFGTKCIYVESRVGKVQGVRARRRRSEQKPVSSADVPCPRTVDNSIRVERSNEAHTESPQASPQRSNATPNSLDRALHGWSPEPWHSEIWDDSGLDLSGVNRNFPTTSSDFAESVNAVDAMVLSADNSTASFNLASYLDNTHFDGSVTDTGVGGPNSSIAENAQETARSPPTERTLDSFSNPATNTTSQQHPASVSAETNRGTRTLESICVLQCTKIVMALENYLLHELKVFDLILGTVRSATDEVTKIIQHQEGSRSDRCIFLLLTIMSQLVALLEIGSRVTQEEEPQNQAGFAGKPLGSASNFGFSAFDLDPEEQKDWQIRKIRRECQHIRQMLGKITVLAISGAEGIDQTTSLQREERSACFRGIEYRLKALCEATGEYSM</sequence>
<feature type="compositionally biased region" description="Basic and acidic residues" evidence="6">
    <location>
        <begin position="88"/>
        <end position="98"/>
    </location>
</feature>
<evidence type="ECO:0000256" key="2">
    <source>
        <dbReference type="ARBA" id="ARBA00023015"/>
    </source>
</evidence>
<feature type="region of interest" description="Disordered" evidence="6">
    <location>
        <begin position="193"/>
        <end position="241"/>
    </location>
</feature>
<protein>
    <recommendedName>
        <fullName evidence="7">Zn(2)-C6 fungal-type domain-containing protein</fullName>
    </recommendedName>
</protein>
<dbReference type="Pfam" id="PF00172">
    <property type="entry name" value="Zn_clus"/>
    <property type="match status" value="1"/>
</dbReference>
<accession>A0A9W4UHB2</accession>
<keyword evidence="3" id="KW-0238">DNA-binding</keyword>
<keyword evidence="9" id="KW-1185">Reference proteome</keyword>
<name>A0A9W4UHB2_9PLEO</name>
<dbReference type="InterPro" id="IPR036864">
    <property type="entry name" value="Zn2-C6_fun-type_DNA-bd_sf"/>
</dbReference>
<keyword evidence="4" id="KW-0804">Transcription</keyword>
<dbReference type="CDD" id="cd00067">
    <property type="entry name" value="GAL4"/>
    <property type="match status" value="1"/>
</dbReference>
<dbReference type="SUPFAM" id="SSF57701">
    <property type="entry name" value="Zn2/Cys6 DNA-binding domain"/>
    <property type="match status" value="1"/>
</dbReference>
<dbReference type="SMART" id="SM00066">
    <property type="entry name" value="GAL4"/>
    <property type="match status" value="1"/>
</dbReference>
<evidence type="ECO:0000313" key="8">
    <source>
        <dbReference type="EMBL" id="CAI6334303.1"/>
    </source>
</evidence>
<dbReference type="PANTHER" id="PTHR31069:SF31">
    <property type="entry name" value="MONODICTYPHENONE CLUSTER TRANSCRIPTION FACTOR-RELATED"/>
    <property type="match status" value="1"/>
</dbReference>
<keyword evidence="2" id="KW-0805">Transcription regulation</keyword>
<evidence type="ECO:0000256" key="4">
    <source>
        <dbReference type="ARBA" id="ARBA00023163"/>
    </source>
</evidence>
<gene>
    <name evidence="8" type="ORF">PDIGIT_LOCUS7360</name>
</gene>
<dbReference type="Gene3D" id="4.10.240.10">
    <property type="entry name" value="Zn(2)-C6 fungal-type DNA-binding domain"/>
    <property type="match status" value="1"/>
</dbReference>
<evidence type="ECO:0000256" key="5">
    <source>
        <dbReference type="ARBA" id="ARBA00023242"/>
    </source>
</evidence>
<dbReference type="InterPro" id="IPR001138">
    <property type="entry name" value="Zn2Cys6_DnaBD"/>
</dbReference>
<comment type="caution">
    <text evidence="8">The sequence shown here is derived from an EMBL/GenBank/DDBJ whole genome shotgun (WGS) entry which is preliminary data.</text>
</comment>
<feature type="domain" description="Zn(2)-C6 fungal-type" evidence="7">
    <location>
        <begin position="20"/>
        <end position="50"/>
    </location>
</feature>
<feature type="compositionally biased region" description="Polar residues" evidence="6">
    <location>
        <begin position="219"/>
        <end position="241"/>
    </location>
</feature>
<feature type="region of interest" description="Disordered" evidence="6">
    <location>
        <begin position="60"/>
        <end position="122"/>
    </location>
</feature>
<dbReference type="OrthoDB" id="2328572at2759"/>
<evidence type="ECO:0000259" key="7">
    <source>
        <dbReference type="PROSITE" id="PS50048"/>
    </source>
</evidence>
<proteinExistence type="predicted"/>
<evidence type="ECO:0000256" key="1">
    <source>
        <dbReference type="ARBA" id="ARBA00022723"/>
    </source>
</evidence>
<feature type="compositionally biased region" description="Polar residues" evidence="6">
    <location>
        <begin position="197"/>
        <end position="211"/>
    </location>
</feature>
<reference evidence="8" key="1">
    <citation type="submission" date="2023-01" db="EMBL/GenBank/DDBJ databases">
        <authorList>
            <person name="Van Ghelder C."/>
            <person name="Rancurel C."/>
        </authorList>
    </citation>
    <scope>NUCLEOTIDE SEQUENCE</scope>
    <source>
        <strain evidence="8">CNCM I-4278</strain>
    </source>
</reference>
<keyword evidence="5" id="KW-0539">Nucleus</keyword>